<reference evidence="1 2" key="1">
    <citation type="submission" date="2017-05" db="EMBL/GenBank/DDBJ databases">
        <title>Biotechnological potential of actinobacteria isolated from South African environments.</title>
        <authorList>
            <person name="Le Roes-Hill M."/>
            <person name="Prins A."/>
            <person name="Durrell K.A."/>
        </authorList>
    </citation>
    <scope>NUCLEOTIDE SEQUENCE [LARGE SCALE GENOMIC DNA]</scope>
    <source>
        <strain evidence="1">M26</strain>
    </source>
</reference>
<dbReference type="SUPFAM" id="SSF160104">
    <property type="entry name" value="Acetoacetate decarboxylase-like"/>
    <property type="match status" value="1"/>
</dbReference>
<sequence length="260" mass="29435">MRTPQSPQVTRPVMYHRWSNMSFIHWRYSPALVQSLLPDGLTVQRFDGSAWVGLTPFLMEDVRVPGVPALPWLSRFPETNVRTYVQDAQGRSGLWFLSLDAGRLLPALGARTGYWLPYYWSDMSVRAEGERRAYRCRRRRPGPVGARCDADVELGAPLADAERDELTDFLTERYRLFTVIGGRLAHAEVEHRPWPLHRARLTHLDQDLLQAAGLTAPDCDPILHASPGVRVRVGMWSWLRTPAPRSRAMTSATTTPGPNP</sequence>
<evidence type="ECO:0000313" key="1">
    <source>
        <dbReference type="EMBL" id="OUC94259.1"/>
    </source>
</evidence>
<evidence type="ECO:0008006" key="3">
    <source>
        <dbReference type="Google" id="ProtNLM"/>
    </source>
</evidence>
<gene>
    <name evidence="1" type="ORF">CA984_23280</name>
</gene>
<accession>A0A243RHP1</accession>
<protein>
    <recommendedName>
        <fullName evidence="3">DUF2071 domain-containing protein</fullName>
    </recommendedName>
</protein>
<dbReference type="PANTHER" id="PTHR39186">
    <property type="entry name" value="DUF2071 FAMILY PROTEIN"/>
    <property type="match status" value="1"/>
</dbReference>
<name>A0A243RHP1_9ACTN</name>
<dbReference type="InterPro" id="IPR018644">
    <property type="entry name" value="DUF2071"/>
</dbReference>
<dbReference type="EMBL" id="NGFP01000111">
    <property type="protein sequence ID" value="OUC94259.1"/>
    <property type="molecule type" value="Genomic_DNA"/>
</dbReference>
<evidence type="ECO:0000313" key="2">
    <source>
        <dbReference type="Proteomes" id="UP000194761"/>
    </source>
</evidence>
<keyword evidence="2" id="KW-1185">Reference proteome</keyword>
<dbReference type="Pfam" id="PF09844">
    <property type="entry name" value="DUF2071"/>
    <property type="match status" value="1"/>
</dbReference>
<comment type="caution">
    <text evidence="1">The sequence shown here is derived from an EMBL/GenBank/DDBJ whole genome shotgun (WGS) entry which is preliminary data.</text>
</comment>
<dbReference type="Proteomes" id="UP000194761">
    <property type="component" value="Unassembled WGS sequence"/>
</dbReference>
<dbReference type="InterPro" id="IPR023375">
    <property type="entry name" value="ADC_dom_sf"/>
</dbReference>
<proteinExistence type="predicted"/>
<dbReference type="PANTHER" id="PTHR39186:SF1">
    <property type="entry name" value="DUF2071 DOMAIN-CONTAINING PROTEIN"/>
    <property type="match status" value="1"/>
</dbReference>
<dbReference type="AlphaFoldDB" id="A0A243RHP1"/>
<organism evidence="1 2">
    <name type="scientific">Streptosporangium minutum</name>
    <dbReference type="NCBI Taxonomy" id="569862"/>
    <lineage>
        <taxon>Bacteria</taxon>
        <taxon>Bacillati</taxon>
        <taxon>Actinomycetota</taxon>
        <taxon>Actinomycetes</taxon>
        <taxon>Streptosporangiales</taxon>
        <taxon>Streptosporangiaceae</taxon>
        <taxon>Streptosporangium</taxon>
    </lineage>
</organism>